<feature type="compositionally biased region" description="Basic residues" evidence="1">
    <location>
        <begin position="90"/>
        <end position="106"/>
    </location>
</feature>
<dbReference type="EMBL" id="BAAAVM010000038">
    <property type="protein sequence ID" value="GAA3143044.1"/>
    <property type="molecule type" value="Genomic_DNA"/>
</dbReference>
<evidence type="ECO:0000313" key="3">
    <source>
        <dbReference type="Proteomes" id="UP001500893"/>
    </source>
</evidence>
<evidence type="ECO:0000256" key="1">
    <source>
        <dbReference type="SAM" id="MobiDB-lite"/>
    </source>
</evidence>
<organism evidence="2 3">
    <name type="scientific">Streptomyces rameus</name>
    <dbReference type="NCBI Taxonomy" id="68261"/>
    <lineage>
        <taxon>Bacteria</taxon>
        <taxon>Bacillati</taxon>
        <taxon>Actinomycetota</taxon>
        <taxon>Actinomycetes</taxon>
        <taxon>Kitasatosporales</taxon>
        <taxon>Streptomycetaceae</taxon>
        <taxon>Streptomyces</taxon>
    </lineage>
</organism>
<name>A0ABP6NC73_9ACTN</name>
<proteinExistence type="predicted"/>
<keyword evidence="3" id="KW-1185">Reference proteome</keyword>
<gene>
    <name evidence="2" type="ORF">GCM10010521_32260</name>
</gene>
<evidence type="ECO:0000313" key="2">
    <source>
        <dbReference type="EMBL" id="GAA3143044.1"/>
    </source>
</evidence>
<feature type="compositionally biased region" description="Basic and acidic residues" evidence="1">
    <location>
        <begin position="1"/>
        <end position="17"/>
    </location>
</feature>
<sequence length="106" mass="11003">MAELVGDKAKGEVRDADGGSVSAAGGTGPTPAQPRTRPGERVSAKPGVCGGRPTPGRGDEPPDALEEGGRVVGGVPRPRRSEGSGARRPAWARRRARRPAWAFRRA</sequence>
<dbReference type="Proteomes" id="UP001500893">
    <property type="component" value="Unassembled WGS sequence"/>
</dbReference>
<accession>A0ABP6NC73</accession>
<feature type="region of interest" description="Disordered" evidence="1">
    <location>
        <begin position="1"/>
        <end position="106"/>
    </location>
</feature>
<reference evidence="3" key="1">
    <citation type="journal article" date="2019" name="Int. J. Syst. Evol. Microbiol.">
        <title>The Global Catalogue of Microorganisms (GCM) 10K type strain sequencing project: providing services to taxonomists for standard genome sequencing and annotation.</title>
        <authorList>
            <consortium name="The Broad Institute Genomics Platform"/>
            <consortium name="The Broad Institute Genome Sequencing Center for Infectious Disease"/>
            <person name="Wu L."/>
            <person name="Ma J."/>
        </authorList>
    </citation>
    <scope>NUCLEOTIDE SEQUENCE [LARGE SCALE GENOMIC DNA]</scope>
    <source>
        <strain evidence="3">JCM 11574</strain>
    </source>
</reference>
<protein>
    <submittedName>
        <fullName evidence="2">Uncharacterized protein</fullName>
    </submittedName>
</protein>
<comment type="caution">
    <text evidence="2">The sequence shown here is derived from an EMBL/GenBank/DDBJ whole genome shotgun (WGS) entry which is preliminary data.</text>
</comment>